<gene>
    <name evidence="2" type="ORF">Cfor_07041</name>
</gene>
<name>A0A6L2Q1W6_COPFO</name>
<evidence type="ECO:0000313" key="2">
    <source>
        <dbReference type="EMBL" id="GFG38736.1"/>
    </source>
</evidence>
<dbReference type="Proteomes" id="UP000502823">
    <property type="component" value="Unassembled WGS sequence"/>
</dbReference>
<dbReference type="PANTHER" id="PTHR11008:SF9">
    <property type="entry name" value="PROTEIN TAKEOUT-LIKE PROTEIN"/>
    <property type="match status" value="1"/>
</dbReference>
<feature type="chain" id="PRO_5026693914" description="Lipid-binding serum glycoprotein C-terminal domain-containing protein" evidence="1">
    <location>
        <begin position="24"/>
        <end position="390"/>
    </location>
</feature>
<dbReference type="InterPro" id="IPR010562">
    <property type="entry name" value="Haemolymph_juvenile_hormone-bd"/>
</dbReference>
<dbReference type="InterPro" id="IPR038606">
    <property type="entry name" value="To_sf"/>
</dbReference>
<reference evidence="3" key="1">
    <citation type="submission" date="2020-01" db="EMBL/GenBank/DDBJ databases">
        <title>Draft genome sequence of the Termite Coptotermes fromosanus.</title>
        <authorList>
            <person name="Itakura S."/>
            <person name="Yosikawa Y."/>
            <person name="Umezawa K."/>
        </authorList>
    </citation>
    <scope>NUCLEOTIDE SEQUENCE [LARGE SCALE GENOMIC DNA]</scope>
</reference>
<dbReference type="Pfam" id="PF06585">
    <property type="entry name" value="JHBP"/>
    <property type="match status" value="1"/>
</dbReference>
<dbReference type="AlphaFoldDB" id="A0A6L2Q1W6"/>
<dbReference type="Gene3D" id="3.15.10.30">
    <property type="entry name" value="Haemolymph juvenile hormone binding protein"/>
    <property type="match status" value="1"/>
</dbReference>
<evidence type="ECO:0000313" key="3">
    <source>
        <dbReference type="Proteomes" id="UP000502823"/>
    </source>
</evidence>
<organism evidence="2 3">
    <name type="scientific">Coptotermes formosanus</name>
    <name type="common">Formosan subterranean termite</name>
    <dbReference type="NCBI Taxonomy" id="36987"/>
    <lineage>
        <taxon>Eukaryota</taxon>
        <taxon>Metazoa</taxon>
        <taxon>Ecdysozoa</taxon>
        <taxon>Arthropoda</taxon>
        <taxon>Hexapoda</taxon>
        <taxon>Insecta</taxon>
        <taxon>Pterygota</taxon>
        <taxon>Neoptera</taxon>
        <taxon>Polyneoptera</taxon>
        <taxon>Dictyoptera</taxon>
        <taxon>Blattodea</taxon>
        <taxon>Blattoidea</taxon>
        <taxon>Termitoidae</taxon>
        <taxon>Rhinotermitidae</taxon>
        <taxon>Coptotermes</taxon>
    </lineage>
</organism>
<dbReference type="InParanoid" id="A0A6L2Q1W6"/>
<sequence length="390" mass="42581">MGSVYLLSLLILLLAASIGQICGSEVKNETLDRLVEGKETSVIVTDALLANREILEYDTKGQDIVSKIRGKGHCTLVHVVRDGAHTLAKLGILTGTRRFSERIVAVEVFIKTKSVRAMQRVFRQVTSSLTWSCGSEFFPVVLSEYEIRLSSVLTGTQHCAAAILFEPQLEGFIRSILANGLPDLNIPSLDPLYYEPTITISETDMPGMMTIEYLELGDLGVAGLSKFITNSMEFNLTALDLTVDFTFPLLVDANRSNFSIIVGDLLPFNGGGVANLIAALRLEAFIDLGRTSNDVLYINALSADIFFDFLEVEFATLMGVTGGKETHIFNKVIGSSTPELINMMKPYMIDDIVESVLTAANEFLLPLNITYTGIIGCLMGLDAVCPFDLP</sequence>
<evidence type="ECO:0008006" key="4">
    <source>
        <dbReference type="Google" id="ProtNLM"/>
    </source>
</evidence>
<keyword evidence="1" id="KW-0732">Signal</keyword>
<dbReference type="OrthoDB" id="7457915at2759"/>
<keyword evidence="3" id="KW-1185">Reference proteome</keyword>
<comment type="caution">
    <text evidence="2">The sequence shown here is derived from an EMBL/GenBank/DDBJ whole genome shotgun (WGS) entry which is preliminary data.</text>
</comment>
<feature type="signal peptide" evidence="1">
    <location>
        <begin position="1"/>
        <end position="23"/>
    </location>
</feature>
<evidence type="ECO:0000256" key="1">
    <source>
        <dbReference type="SAM" id="SignalP"/>
    </source>
</evidence>
<accession>A0A6L2Q1W6</accession>
<proteinExistence type="predicted"/>
<dbReference type="PANTHER" id="PTHR11008">
    <property type="entry name" value="PROTEIN TAKEOUT-LIKE PROTEIN"/>
    <property type="match status" value="1"/>
</dbReference>
<dbReference type="EMBL" id="BLKM01012995">
    <property type="protein sequence ID" value="GFG38736.1"/>
    <property type="molecule type" value="Genomic_DNA"/>
</dbReference>
<protein>
    <recommendedName>
        <fullName evidence="4">Lipid-binding serum glycoprotein C-terminal domain-containing protein</fullName>
    </recommendedName>
</protein>